<dbReference type="OrthoDB" id="286301at2759"/>
<feature type="region of interest" description="Disordered" evidence="1">
    <location>
        <begin position="333"/>
        <end position="361"/>
    </location>
</feature>
<dbReference type="AlphaFoldDB" id="A0A6A5QZJ3"/>
<dbReference type="Gene3D" id="2.30.180.10">
    <property type="entry name" value="FAS1 domain"/>
    <property type="match status" value="2"/>
</dbReference>
<dbReference type="EMBL" id="ML979132">
    <property type="protein sequence ID" value="KAF1920842.1"/>
    <property type="molecule type" value="Genomic_DNA"/>
</dbReference>
<dbReference type="SMART" id="SM00554">
    <property type="entry name" value="FAS1"/>
    <property type="match status" value="2"/>
</dbReference>
<evidence type="ECO:0000259" key="3">
    <source>
        <dbReference type="PROSITE" id="PS50213"/>
    </source>
</evidence>
<organism evidence="4 5">
    <name type="scientific">Ampelomyces quisqualis</name>
    <name type="common">Powdery mildew agent</name>
    <dbReference type="NCBI Taxonomy" id="50730"/>
    <lineage>
        <taxon>Eukaryota</taxon>
        <taxon>Fungi</taxon>
        <taxon>Dikarya</taxon>
        <taxon>Ascomycota</taxon>
        <taxon>Pezizomycotina</taxon>
        <taxon>Dothideomycetes</taxon>
        <taxon>Pleosporomycetidae</taxon>
        <taxon>Pleosporales</taxon>
        <taxon>Pleosporineae</taxon>
        <taxon>Phaeosphaeriaceae</taxon>
        <taxon>Ampelomyces</taxon>
    </lineage>
</organism>
<gene>
    <name evidence="4" type="ORF">BDU57DRAFT_553126</name>
</gene>
<feature type="domain" description="FAS1" evidence="3">
    <location>
        <begin position="169"/>
        <end position="298"/>
    </location>
</feature>
<dbReference type="GO" id="GO:0000329">
    <property type="term" value="C:fungal-type vacuole membrane"/>
    <property type="evidence" value="ECO:0007669"/>
    <property type="project" value="TreeGrafter"/>
</dbReference>
<dbReference type="InterPro" id="IPR036378">
    <property type="entry name" value="FAS1_dom_sf"/>
</dbReference>
<reference evidence="4" key="1">
    <citation type="journal article" date="2020" name="Stud. Mycol.">
        <title>101 Dothideomycetes genomes: a test case for predicting lifestyles and emergence of pathogens.</title>
        <authorList>
            <person name="Haridas S."/>
            <person name="Albert R."/>
            <person name="Binder M."/>
            <person name="Bloem J."/>
            <person name="Labutti K."/>
            <person name="Salamov A."/>
            <person name="Andreopoulos B."/>
            <person name="Baker S."/>
            <person name="Barry K."/>
            <person name="Bills G."/>
            <person name="Bluhm B."/>
            <person name="Cannon C."/>
            <person name="Castanera R."/>
            <person name="Culley D."/>
            <person name="Daum C."/>
            <person name="Ezra D."/>
            <person name="Gonzalez J."/>
            <person name="Henrissat B."/>
            <person name="Kuo A."/>
            <person name="Liang C."/>
            <person name="Lipzen A."/>
            <person name="Lutzoni F."/>
            <person name="Magnuson J."/>
            <person name="Mondo S."/>
            <person name="Nolan M."/>
            <person name="Ohm R."/>
            <person name="Pangilinan J."/>
            <person name="Park H.-J."/>
            <person name="Ramirez L."/>
            <person name="Alfaro M."/>
            <person name="Sun H."/>
            <person name="Tritt A."/>
            <person name="Yoshinaga Y."/>
            <person name="Zwiers L.-H."/>
            <person name="Turgeon B."/>
            <person name="Goodwin S."/>
            <person name="Spatafora J."/>
            <person name="Crous P."/>
            <person name="Grigoriev I."/>
        </authorList>
    </citation>
    <scope>NUCLEOTIDE SEQUENCE</scope>
    <source>
        <strain evidence="4">HMLAC05119</strain>
    </source>
</reference>
<keyword evidence="5" id="KW-1185">Reference proteome</keyword>
<feature type="chain" id="PRO_5025643289" evidence="2">
    <location>
        <begin position="18"/>
        <end position="390"/>
    </location>
</feature>
<dbReference type="PANTHER" id="PTHR10900">
    <property type="entry name" value="PERIOSTIN-RELATED"/>
    <property type="match status" value="1"/>
</dbReference>
<dbReference type="PROSITE" id="PS50213">
    <property type="entry name" value="FAS1"/>
    <property type="match status" value="2"/>
</dbReference>
<evidence type="ECO:0000256" key="2">
    <source>
        <dbReference type="SAM" id="SignalP"/>
    </source>
</evidence>
<feature type="domain" description="FAS1" evidence="3">
    <location>
        <begin position="20"/>
        <end position="167"/>
    </location>
</feature>
<protein>
    <submittedName>
        <fullName evidence="4">FAS1 domain-containing protein</fullName>
    </submittedName>
</protein>
<sequence>MLYKSISLLALAGQALAQNTPTLVQALNSSSDLSQLSAVLALNPQLVETLGSAQNITILAPSNAAFGKVDNATLGALTANPALLAATLQYHVLNGTVYGSQVTNTSAFVPTLLTDTQFTNVTGGQRVRAQLRNGNVTFYSGLNLNSTVSQANVNFTGGVIHVIDSLLTVPESAGDTLTAAGLTSLRGALNATNLLDTINNTPNITIFAPSNAALQAIGGSLASFSAQDQTNVLTYHAVVGAAPGYSSGLTNGTVLSTVNGANLTVTINQGRVFVNGARVTTPDVLIANGVVHCSRANYLRSVLNPSNGTIANPSATAGVVAFSGASSASAAPFTSGQPSASRTLATEPTQPAGGAAASSSTMSTGGVAQAMQTGSVGMGAILGAAAVFFL</sequence>
<dbReference type="SUPFAM" id="SSF82153">
    <property type="entry name" value="FAS1 domain"/>
    <property type="match status" value="2"/>
</dbReference>
<evidence type="ECO:0000313" key="4">
    <source>
        <dbReference type="EMBL" id="KAF1920842.1"/>
    </source>
</evidence>
<evidence type="ECO:0000256" key="1">
    <source>
        <dbReference type="SAM" id="MobiDB-lite"/>
    </source>
</evidence>
<accession>A0A6A5QZJ3</accession>
<feature type="signal peptide" evidence="2">
    <location>
        <begin position="1"/>
        <end position="17"/>
    </location>
</feature>
<feature type="compositionally biased region" description="Low complexity" evidence="1">
    <location>
        <begin position="352"/>
        <end position="361"/>
    </location>
</feature>
<dbReference type="InterPro" id="IPR000782">
    <property type="entry name" value="FAS1_domain"/>
</dbReference>
<proteinExistence type="predicted"/>
<feature type="compositionally biased region" description="Polar residues" evidence="1">
    <location>
        <begin position="336"/>
        <end position="349"/>
    </location>
</feature>
<keyword evidence="2" id="KW-0732">Signal</keyword>
<dbReference type="GO" id="GO:0016236">
    <property type="term" value="P:macroautophagy"/>
    <property type="evidence" value="ECO:0007669"/>
    <property type="project" value="TreeGrafter"/>
</dbReference>
<dbReference type="InterPro" id="IPR050904">
    <property type="entry name" value="Adhesion/Biosynth-related"/>
</dbReference>
<name>A0A6A5QZJ3_AMPQU</name>
<dbReference type="Pfam" id="PF02469">
    <property type="entry name" value="Fasciclin"/>
    <property type="match status" value="2"/>
</dbReference>
<dbReference type="Proteomes" id="UP000800096">
    <property type="component" value="Unassembled WGS sequence"/>
</dbReference>
<dbReference type="PANTHER" id="PTHR10900:SF77">
    <property type="entry name" value="FI19380P1"/>
    <property type="match status" value="1"/>
</dbReference>
<evidence type="ECO:0000313" key="5">
    <source>
        <dbReference type="Proteomes" id="UP000800096"/>
    </source>
</evidence>